<feature type="domain" description="Acyl-CoA thioesterase-like C-terminal" evidence="4">
    <location>
        <begin position="168"/>
        <end position="295"/>
    </location>
</feature>
<dbReference type="InterPro" id="IPR029069">
    <property type="entry name" value="HotDog_dom_sf"/>
</dbReference>
<gene>
    <name evidence="5" type="ORF">ACFOD9_03850</name>
</gene>
<dbReference type="CDD" id="cd03444">
    <property type="entry name" value="Thioesterase_II_repeat1"/>
    <property type="match status" value="1"/>
</dbReference>
<dbReference type="InterPro" id="IPR049449">
    <property type="entry name" value="TesB_ACOT8-like_N"/>
</dbReference>
<comment type="caution">
    <text evidence="5">The sequence shown here is derived from an EMBL/GenBank/DDBJ whole genome shotgun (WGS) entry which is preliminary data.</text>
</comment>
<dbReference type="PANTHER" id="PTHR11066:SF34">
    <property type="entry name" value="ACYL-COENZYME A THIOESTERASE 8"/>
    <property type="match status" value="1"/>
</dbReference>
<dbReference type="EMBL" id="JBHRTQ010000004">
    <property type="protein sequence ID" value="MFC3173380.1"/>
    <property type="molecule type" value="Genomic_DNA"/>
</dbReference>
<dbReference type="InterPro" id="IPR003703">
    <property type="entry name" value="Acyl_CoA_thio"/>
</dbReference>
<proteinExistence type="inferred from homology"/>
<accession>A0ABV7IP74</accession>
<keyword evidence="6" id="KW-1185">Reference proteome</keyword>
<evidence type="ECO:0000259" key="3">
    <source>
        <dbReference type="Pfam" id="PF13622"/>
    </source>
</evidence>
<reference evidence="6" key="1">
    <citation type="journal article" date="2019" name="Int. J. Syst. Evol. Microbiol.">
        <title>The Global Catalogue of Microorganisms (GCM) 10K type strain sequencing project: providing services to taxonomists for standard genome sequencing and annotation.</title>
        <authorList>
            <consortium name="The Broad Institute Genomics Platform"/>
            <consortium name="The Broad Institute Genome Sequencing Center for Infectious Disease"/>
            <person name="Wu L."/>
            <person name="Ma J."/>
        </authorList>
    </citation>
    <scope>NUCLEOTIDE SEQUENCE [LARGE SCALE GENOMIC DNA]</scope>
    <source>
        <strain evidence="6">KCTC 42984</strain>
    </source>
</reference>
<name>A0ABV7IP74_9SPHN</name>
<dbReference type="InterPro" id="IPR049450">
    <property type="entry name" value="ACOT8-like_C"/>
</dbReference>
<evidence type="ECO:0000313" key="6">
    <source>
        <dbReference type="Proteomes" id="UP001595604"/>
    </source>
</evidence>
<evidence type="ECO:0000259" key="4">
    <source>
        <dbReference type="Pfam" id="PF20789"/>
    </source>
</evidence>
<evidence type="ECO:0000256" key="2">
    <source>
        <dbReference type="ARBA" id="ARBA00022801"/>
    </source>
</evidence>
<keyword evidence="2" id="KW-0378">Hydrolase</keyword>
<organism evidence="5 6">
    <name type="scientific">Novosphingobium bradum</name>
    <dbReference type="NCBI Taxonomy" id="1737444"/>
    <lineage>
        <taxon>Bacteria</taxon>
        <taxon>Pseudomonadati</taxon>
        <taxon>Pseudomonadota</taxon>
        <taxon>Alphaproteobacteria</taxon>
        <taxon>Sphingomonadales</taxon>
        <taxon>Sphingomonadaceae</taxon>
        <taxon>Novosphingobium</taxon>
    </lineage>
</organism>
<dbReference type="RefSeq" id="WP_379508768.1">
    <property type="nucleotide sequence ID" value="NZ_JBHRTQ010000004.1"/>
</dbReference>
<dbReference type="Pfam" id="PF20789">
    <property type="entry name" value="4HBT_3C"/>
    <property type="match status" value="1"/>
</dbReference>
<evidence type="ECO:0000256" key="1">
    <source>
        <dbReference type="ARBA" id="ARBA00006538"/>
    </source>
</evidence>
<dbReference type="SUPFAM" id="SSF54637">
    <property type="entry name" value="Thioesterase/thiol ester dehydrase-isomerase"/>
    <property type="match status" value="2"/>
</dbReference>
<dbReference type="Gene3D" id="2.40.160.210">
    <property type="entry name" value="Acyl-CoA thioesterase, double hotdog domain"/>
    <property type="match status" value="1"/>
</dbReference>
<feature type="domain" description="Acyl-CoA thioesterase-like N-terminal HotDog" evidence="3">
    <location>
        <begin position="37"/>
        <end position="122"/>
    </location>
</feature>
<dbReference type="Pfam" id="PF13622">
    <property type="entry name" value="4HBT_3"/>
    <property type="match status" value="1"/>
</dbReference>
<comment type="similarity">
    <text evidence="1">Belongs to the C/M/P thioester hydrolase family.</text>
</comment>
<dbReference type="CDD" id="cd03445">
    <property type="entry name" value="Thioesterase_II_repeat2"/>
    <property type="match status" value="1"/>
</dbReference>
<evidence type="ECO:0000313" key="5">
    <source>
        <dbReference type="EMBL" id="MFC3173380.1"/>
    </source>
</evidence>
<sequence>MSQAPHPKALALLSHLAVQGEGGDVWTAAATPEALRTGRARIYGGQVVAQALLAAEASTVGAGVSDGRPAASFHCRFLRPGAVDQPIAFRVARDLDGRSFTHRRVVAEQGGKPILTASVMFHAPEPGVAHQPEMPATISPEEALATVAAERAGTGPLARIASLIVSDSRAFDMIPVDLAQWDLAEPRPAPVHVWLRFGAPIGDDPARHRAALAYMSDVSLMQASDVRHGLNWWRGEVNTASLDHMVWFHEPDVRADQWLLYTTMSDRAAHGRLLARGEIYDRAGRLVATTTQEALSRLSEDAAARVLG</sequence>
<dbReference type="Proteomes" id="UP001595604">
    <property type="component" value="Unassembled WGS sequence"/>
</dbReference>
<dbReference type="PANTHER" id="PTHR11066">
    <property type="entry name" value="ACYL-COA THIOESTERASE"/>
    <property type="match status" value="1"/>
</dbReference>
<protein>
    <submittedName>
        <fullName evidence="5">Acyl-CoA thioesterase</fullName>
    </submittedName>
</protein>
<dbReference type="InterPro" id="IPR042171">
    <property type="entry name" value="Acyl-CoA_hotdog"/>
</dbReference>